<dbReference type="PANTHER" id="PTHR38139">
    <property type="entry name" value="GATE DOMAIN-CONTAINING PROTEIN"/>
    <property type="match status" value="1"/>
</dbReference>
<feature type="transmembrane region" description="Helical" evidence="1">
    <location>
        <begin position="126"/>
        <end position="150"/>
    </location>
</feature>
<dbReference type="Pfam" id="PF07670">
    <property type="entry name" value="Gate"/>
    <property type="match status" value="1"/>
</dbReference>
<organism evidence="3 4">
    <name type="scientific">Methanonatronarchaeum thermophilum</name>
    <dbReference type="NCBI Taxonomy" id="1927129"/>
    <lineage>
        <taxon>Archaea</taxon>
        <taxon>Methanobacteriati</taxon>
        <taxon>Methanobacteriota</taxon>
        <taxon>Methanonatronarchaeia</taxon>
        <taxon>Methanonatronarchaeales</taxon>
        <taxon>Methanonatronarchaeaceae</taxon>
        <taxon>Methanonatronarchaeum</taxon>
    </lineage>
</organism>
<dbReference type="PANTHER" id="PTHR38139:SF1">
    <property type="entry name" value="NUCLEOSIDE TRANSPORTER_FEOB GTPASE GATE DOMAIN-CONTAINING PROTEIN"/>
    <property type="match status" value="1"/>
</dbReference>
<evidence type="ECO:0000313" key="3">
    <source>
        <dbReference type="EMBL" id="OUJ18252.1"/>
    </source>
</evidence>
<feature type="transmembrane region" description="Helical" evidence="1">
    <location>
        <begin position="296"/>
        <end position="315"/>
    </location>
</feature>
<keyword evidence="1" id="KW-1133">Transmembrane helix</keyword>
<feature type="domain" description="Nucleoside transporter/FeoB GTPase Gate" evidence="2">
    <location>
        <begin position="17"/>
        <end position="109"/>
    </location>
</feature>
<feature type="transmembrane region" description="Helical" evidence="1">
    <location>
        <begin position="59"/>
        <end position="80"/>
    </location>
</feature>
<feature type="transmembrane region" description="Helical" evidence="1">
    <location>
        <begin position="257"/>
        <end position="276"/>
    </location>
</feature>
<evidence type="ECO:0000259" key="2">
    <source>
        <dbReference type="Pfam" id="PF07670"/>
    </source>
</evidence>
<dbReference type="Proteomes" id="UP000195137">
    <property type="component" value="Unassembled WGS sequence"/>
</dbReference>
<sequence>MDWLFGPFMDRMVVLFTRIVPFIILGVVGANILIKFGLLDKLAFLSRPFIRWGNLSKESGAAVTTLLGSGSAGYAMLAGFYEDGFVSEREVIITVISGTFFGYLSHIPTFYLPVVLPLLGLYAGGIYIVFQIGIAFLITVIGILLGWRYLDGAVTHAQKEEVNEKVVDRWSAIRDGVSKSIPTLKKILLRVVLVYTIANLLISLNLFDEIIHYIEPVTQIFGLPPEVSTIVVVRIADVTSSITLAGELLADGSVTPIYAVGGLLVGSLFSMAVFLAKSSLPNYIAYFGPKLGTKVAIYNFMTNIMVTAIAIYVLFSFI</sequence>
<comment type="caution">
    <text evidence="3">The sequence shown here is derived from an EMBL/GenBank/DDBJ whole genome shotgun (WGS) entry which is preliminary data.</text>
</comment>
<evidence type="ECO:0000256" key="1">
    <source>
        <dbReference type="SAM" id="Phobius"/>
    </source>
</evidence>
<proteinExistence type="predicted"/>
<feature type="transmembrane region" description="Helical" evidence="1">
    <location>
        <begin position="187"/>
        <end position="207"/>
    </location>
</feature>
<protein>
    <submittedName>
        <fullName evidence="3">Putative membrane protein</fullName>
    </submittedName>
</protein>
<dbReference type="EMBL" id="MRZU01000004">
    <property type="protein sequence ID" value="OUJ18252.1"/>
    <property type="molecule type" value="Genomic_DNA"/>
</dbReference>
<accession>A0A1Y3G9X8</accession>
<dbReference type="InterPro" id="IPR038880">
    <property type="entry name" value="MJ0871-like"/>
</dbReference>
<gene>
    <name evidence="3" type="ORF">AMET1_1158</name>
</gene>
<feature type="transmembrane region" description="Helical" evidence="1">
    <location>
        <begin position="12"/>
        <end position="39"/>
    </location>
</feature>
<feature type="transmembrane region" description="Helical" evidence="1">
    <location>
        <begin position="92"/>
        <end position="114"/>
    </location>
</feature>
<keyword evidence="4" id="KW-1185">Reference proteome</keyword>
<name>A0A1Y3G9X8_9EURY</name>
<keyword evidence="1" id="KW-0472">Membrane</keyword>
<reference evidence="3 4" key="1">
    <citation type="submission" date="2016-12" db="EMBL/GenBank/DDBJ databases">
        <title>Discovery of methanogenic haloarchaea.</title>
        <authorList>
            <person name="Sorokin D.Y."/>
            <person name="Makarova K.S."/>
            <person name="Abbas B."/>
            <person name="Ferrer M."/>
            <person name="Golyshin P.N."/>
        </authorList>
    </citation>
    <scope>NUCLEOTIDE SEQUENCE [LARGE SCALE GENOMIC DNA]</scope>
    <source>
        <strain evidence="3">AMET1</strain>
    </source>
</reference>
<dbReference type="InterPro" id="IPR011642">
    <property type="entry name" value="Gate_dom"/>
</dbReference>
<dbReference type="AlphaFoldDB" id="A0A1Y3G9X8"/>
<keyword evidence="1" id="KW-0812">Transmembrane</keyword>
<evidence type="ECO:0000313" key="4">
    <source>
        <dbReference type="Proteomes" id="UP000195137"/>
    </source>
</evidence>